<dbReference type="InterPro" id="IPR019734">
    <property type="entry name" value="TPR_rpt"/>
</dbReference>
<reference evidence="3 5" key="1">
    <citation type="journal article" date="2014" name="Int. J. Syst. Evol. Microbiol.">
        <title>Phaeodactylibacter xiamenensis gen. nov., sp. nov., a member of the family Saprospiraceae isolated from the marine alga Phaeodactylum tricornutum.</title>
        <authorList>
            <person name="Chen Z.Jr."/>
            <person name="Lei X."/>
            <person name="Lai Q."/>
            <person name="Li Y."/>
            <person name="Zhang B."/>
            <person name="Zhang J."/>
            <person name="Zhang H."/>
            <person name="Yang L."/>
            <person name="Zheng W."/>
            <person name="Tian Y."/>
            <person name="Yu Z."/>
            <person name="Xu H.Jr."/>
            <person name="Zheng T."/>
        </authorList>
    </citation>
    <scope>NUCLEOTIDE SEQUENCE [LARGE SCALE GENOMIC DNA]</scope>
    <source>
        <strain evidence="3 5">KD52</strain>
    </source>
</reference>
<dbReference type="STRING" id="1524460.IX84_31515"/>
<dbReference type="SUPFAM" id="SSF48452">
    <property type="entry name" value="TPR-like"/>
    <property type="match status" value="1"/>
</dbReference>
<feature type="repeat" description="TPR" evidence="1">
    <location>
        <begin position="138"/>
        <end position="171"/>
    </location>
</feature>
<proteinExistence type="predicted"/>
<reference evidence="3" key="2">
    <citation type="submission" date="2014-07" db="EMBL/GenBank/DDBJ databases">
        <authorList>
            <person name="Chen Z."/>
            <person name="Lei X."/>
            <person name="Zhang J."/>
            <person name="Zhang B."/>
            <person name="Li Y."/>
            <person name="Zhang H."/>
            <person name="Zheng T."/>
        </authorList>
    </citation>
    <scope>NUCLEOTIDE SEQUENCE</scope>
    <source>
        <strain evidence="3">KD52</strain>
    </source>
</reference>
<protein>
    <recommendedName>
        <fullName evidence="6">Tetratricopeptide repeat-like domain-containing protein</fullName>
    </recommendedName>
</protein>
<dbReference type="Pfam" id="PF14559">
    <property type="entry name" value="TPR_19"/>
    <property type="match status" value="1"/>
</dbReference>
<evidence type="ECO:0000313" key="3">
    <source>
        <dbReference type="EMBL" id="KGE84776.1"/>
    </source>
</evidence>
<comment type="caution">
    <text evidence="3">The sequence shown here is derived from an EMBL/GenBank/DDBJ whole genome shotgun (WGS) entry which is preliminary data.</text>
</comment>
<evidence type="ECO:0000256" key="1">
    <source>
        <dbReference type="PROSITE-ProRule" id="PRU00339"/>
    </source>
</evidence>
<dbReference type="Pfam" id="PF13181">
    <property type="entry name" value="TPR_8"/>
    <property type="match status" value="2"/>
</dbReference>
<gene>
    <name evidence="4" type="ORF">IX84_31515</name>
    <name evidence="3" type="ORF">IX84_32020</name>
</gene>
<organism evidence="3 5">
    <name type="scientific">Phaeodactylibacter xiamenensis</name>
    <dbReference type="NCBI Taxonomy" id="1524460"/>
    <lineage>
        <taxon>Bacteria</taxon>
        <taxon>Pseudomonadati</taxon>
        <taxon>Bacteroidota</taxon>
        <taxon>Saprospiria</taxon>
        <taxon>Saprospirales</taxon>
        <taxon>Haliscomenobacteraceae</taxon>
        <taxon>Phaeodactylibacter</taxon>
    </lineage>
</organism>
<keyword evidence="2" id="KW-0175">Coiled coil</keyword>
<evidence type="ECO:0008006" key="6">
    <source>
        <dbReference type="Google" id="ProtNLM"/>
    </source>
</evidence>
<dbReference type="Proteomes" id="UP000029736">
    <property type="component" value="Unassembled WGS sequence"/>
</dbReference>
<dbReference type="OrthoDB" id="1149028at2"/>
<evidence type="ECO:0000256" key="2">
    <source>
        <dbReference type="SAM" id="Coils"/>
    </source>
</evidence>
<dbReference type="EMBL" id="JPOS01000143">
    <property type="protein sequence ID" value="KGE84776.1"/>
    <property type="molecule type" value="Genomic_DNA"/>
</dbReference>
<name>A0A098RY52_9BACT</name>
<dbReference type="EMBL" id="JPOS01000116">
    <property type="protein sequence ID" value="KGE84830.1"/>
    <property type="molecule type" value="Genomic_DNA"/>
</dbReference>
<keyword evidence="5" id="KW-1185">Reference proteome</keyword>
<dbReference type="InterPro" id="IPR011990">
    <property type="entry name" value="TPR-like_helical_dom_sf"/>
</dbReference>
<dbReference type="PANTHER" id="PTHR12558">
    <property type="entry name" value="CELL DIVISION CYCLE 16,23,27"/>
    <property type="match status" value="1"/>
</dbReference>
<evidence type="ECO:0000313" key="5">
    <source>
        <dbReference type="Proteomes" id="UP000029736"/>
    </source>
</evidence>
<feature type="coiled-coil region" evidence="2">
    <location>
        <begin position="29"/>
        <end position="56"/>
    </location>
</feature>
<accession>A0A098RY52</accession>
<sequence>MKLITTIVFLIFTISLFGQNTDSNTTELVREIQAELQKAQVEIEKLNLKIDNIEKENNGIVGVSNTIISWSGRIFAIFAALLSIATVYSGYQISQIRKIKNDLEELYKKSKREIEDQKSELESLREDFKKDKEDSLKLLFPLIRGQWYFYQGDYEKSLSAFLQAKKIQPNHPEIIRNLYRILANTGKTEEAIQNLEKLYKEFPDDKVIKYRLAQTYRRNGQLENAEIVIKDAAINDKYPPALYEYGSILMNSNRLKEAEEIFIEANRQFLIEEGVTKYWVFVNLSLTQLLLGKIDESRRNADKVFEIVNTQLKLAPSNAQLYSNLGLSYLLKGDNVQEGKSEFLKSTEKNLPSGIAKSMINKIELIDRVKESPINQETIKLLKSYLEKEKNTVANNG</sequence>
<dbReference type="Gene3D" id="1.25.40.10">
    <property type="entry name" value="Tetratricopeptide repeat domain"/>
    <property type="match status" value="1"/>
</dbReference>
<keyword evidence="1" id="KW-0802">TPR repeat</keyword>
<dbReference type="PROSITE" id="PS50005">
    <property type="entry name" value="TPR"/>
    <property type="match status" value="1"/>
</dbReference>
<dbReference type="RefSeq" id="WP_044230242.1">
    <property type="nucleotide sequence ID" value="NZ_JPOS01000116.1"/>
</dbReference>
<feature type="coiled-coil region" evidence="2">
    <location>
        <begin position="93"/>
        <end position="134"/>
    </location>
</feature>
<evidence type="ECO:0000313" key="4">
    <source>
        <dbReference type="EMBL" id="KGE84830.1"/>
    </source>
</evidence>
<dbReference type="PANTHER" id="PTHR12558:SF13">
    <property type="entry name" value="CELL DIVISION CYCLE PROTEIN 27 HOMOLOG"/>
    <property type="match status" value="1"/>
</dbReference>
<dbReference type="AlphaFoldDB" id="A0A098RY52"/>